<comment type="caution">
    <text evidence="1">The sequence shown here is derived from an EMBL/GenBank/DDBJ whole genome shotgun (WGS) entry which is preliminary data.</text>
</comment>
<reference evidence="2" key="1">
    <citation type="journal article" date="2015" name="BMC Genomics">
        <title>Draft genome of a commonly misdiagnosed multidrug resistant pathogen Candida auris.</title>
        <authorList>
            <person name="Chatterjee S."/>
            <person name="Alampalli S.V."/>
            <person name="Nageshan R.K."/>
            <person name="Chettiar S.T."/>
            <person name="Joshi S."/>
            <person name="Tatu U.S."/>
        </authorList>
    </citation>
    <scope>NUCLEOTIDE SEQUENCE [LARGE SCALE GENOMIC DNA]</scope>
    <source>
        <strain evidence="2">6684</strain>
    </source>
</reference>
<gene>
    <name evidence="1" type="ORF">QG37_06745</name>
</gene>
<protein>
    <submittedName>
        <fullName evidence="1">Uncharacterized protein</fullName>
    </submittedName>
</protein>
<organism evidence="1 2">
    <name type="scientific">Candidozyma auris</name>
    <name type="common">Yeast</name>
    <name type="synonym">Candida auris</name>
    <dbReference type="NCBI Taxonomy" id="498019"/>
    <lineage>
        <taxon>Eukaryota</taxon>
        <taxon>Fungi</taxon>
        <taxon>Dikarya</taxon>
        <taxon>Ascomycota</taxon>
        <taxon>Saccharomycotina</taxon>
        <taxon>Pichiomycetes</taxon>
        <taxon>Metschnikowiaceae</taxon>
        <taxon>Candidozyma</taxon>
    </lineage>
</organism>
<dbReference type="Proteomes" id="UP000037122">
    <property type="component" value="Unassembled WGS sequence"/>
</dbReference>
<dbReference type="AlphaFoldDB" id="A0A0L0NT76"/>
<evidence type="ECO:0000313" key="1">
    <source>
        <dbReference type="EMBL" id="KND96875.1"/>
    </source>
</evidence>
<accession>A0A0L0NT76</accession>
<name>A0A0L0NT76_CANAR</name>
<evidence type="ECO:0000313" key="2">
    <source>
        <dbReference type="Proteomes" id="UP000037122"/>
    </source>
</evidence>
<sequence>MERSRERLKKKKKKVFNEVQFCYWIVSDCKMHEAADATAAFLNKFL</sequence>
<dbReference type="EMBL" id="LGST01000048">
    <property type="protein sequence ID" value="KND96875.1"/>
    <property type="molecule type" value="Genomic_DNA"/>
</dbReference>
<proteinExistence type="predicted"/>
<dbReference type="VEuPathDB" id="FungiDB:QG37_06745"/>